<organism evidence="2 3">
    <name type="scientific">Mycobacterium cookii</name>
    <dbReference type="NCBI Taxonomy" id="1775"/>
    <lineage>
        <taxon>Bacteria</taxon>
        <taxon>Bacillati</taxon>
        <taxon>Actinomycetota</taxon>
        <taxon>Actinomycetes</taxon>
        <taxon>Mycobacteriales</taxon>
        <taxon>Mycobacteriaceae</taxon>
        <taxon>Mycobacterium</taxon>
    </lineage>
</organism>
<evidence type="ECO:0000259" key="1">
    <source>
        <dbReference type="Pfam" id="PF07484"/>
    </source>
</evidence>
<reference evidence="2 3" key="1">
    <citation type="journal article" date="2019" name="Emerg. Microbes Infect.">
        <title>Comprehensive subspecies identification of 175 nontuberculous mycobacteria species based on 7547 genomic profiles.</title>
        <authorList>
            <person name="Matsumoto Y."/>
            <person name="Kinjo T."/>
            <person name="Motooka D."/>
            <person name="Nabeya D."/>
            <person name="Jung N."/>
            <person name="Uechi K."/>
            <person name="Horii T."/>
            <person name="Iida T."/>
            <person name="Fujita J."/>
            <person name="Nakamura S."/>
        </authorList>
    </citation>
    <scope>NUCLEOTIDE SEQUENCE [LARGE SCALE GENOMIC DNA]</scope>
    <source>
        <strain evidence="2 3">JCM 12404</strain>
    </source>
</reference>
<dbReference type="Proteomes" id="UP000465866">
    <property type="component" value="Chromosome"/>
</dbReference>
<name>A0A7I7L214_9MYCO</name>
<feature type="domain" description="Phage tail collar" evidence="1">
    <location>
        <begin position="6"/>
        <end position="62"/>
    </location>
</feature>
<dbReference type="AlphaFoldDB" id="A0A7I7L214"/>
<evidence type="ECO:0000313" key="2">
    <source>
        <dbReference type="EMBL" id="BBX48029.1"/>
    </source>
</evidence>
<dbReference type="SUPFAM" id="SSF88874">
    <property type="entry name" value="Receptor-binding domain of short tail fibre protein gp12"/>
    <property type="match status" value="1"/>
</dbReference>
<dbReference type="InterPro" id="IPR011083">
    <property type="entry name" value="Phage_tail_collar_dom"/>
</dbReference>
<dbReference type="Pfam" id="PF07484">
    <property type="entry name" value="Collar"/>
    <property type="match status" value="1"/>
</dbReference>
<protein>
    <submittedName>
        <fullName evidence="2">Microcystin dependent protein</fullName>
    </submittedName>
</protein>
<dbReference type="Gene3D" id="3.90.1340.10">
    <property type="entry name" value="Phage tail collar domain"/>
    <property type="match status" value="1"/>
</dbReference>
<dbReference type="KEGG" id="mcoo:MCOO_40440"/>
<proteinExistence type="predicted"/>
<accession>A0A7I7L214</accession>
<sequence length="168" mass="17391">MDPFVGQLVLVPYDFAPQGWALCNGQLLSIAQNEALFTLLGTNYGGDGVSTFALPDLRGRVPVSSGQGPGLSSYVVGQTYGAESVMLDTTQIPSHTHSVNCDSAKGKEAGPTGHFPAEASTKIYAGTANAQMNPGMIGGTGGGAAHENRQPSLVLNWIIALQGVFPSR</sequence>
<keyword evidence="3" id="KW-1185">Reference proteome</keyword>
<dbReference type="EMBL" id="AP022569">
    <property type="protein sequence ID" value="BBX48029.1"/>
    <property type="molecule type" value="Genomic_DNA"/>
</dbReference>
<gene>
    <name evidence="2" type="ORF">MCOO_40440</name>
</gene>
<dbReference type="InterPro" id="IPR037053">
    <property type="entry name" value="Phage_tail_collar_dom_sf"/>
</dbReference>
<dbReference type="RefSeq" id="WP_163779523.1">
    <property type="nucleotide sequence ID" value="NZ_AP022569.1"/>
</dbReference>
<evidence type="ECO:0000313" key="3">
    <source>
        <dbReference type="Proteomes" id="UP000465866"/>
    </source>
</evidence>